<comment type="caution">
    <text evidence="10">The sequence shown here is derived from an EMBL/GenBank/DDBJ whole genome shotgun (WGS) entry which is preliminary data.</text>
</comment>
<dbReference type="GO" id="GO:0009055">
    <property type="term" value="F:electron transfer activity"/>
    <property type="evidence" value="ECO:0007669"/>
    <property type="project" value="InterPro"/>
</dbReference>
<dbReference type="EMBL" id="VOBL01000034">
    <property type="protein sequence ID" value="KAA0973182.1"/>
    <property type="molecule type" value="Genomic_DNA"/>
</dbReference>
<dbReference type="RefSeq" id="WP_149621014.1">
    <property type="nucleotide sequence ID" value="NZ_VOBL01000034.1"/>
</dbReference>
<gene>
    <name evidence="10" type="ORF">FQ154_19475</name>
</gene>
<dbReference type="PROSITE" id="PS00696">
    <property type="entry name" value="ETF_ALPHA"/>
    <property type="match status" value="1"/>
</dbReference>
<dbReference type="Pfam" id="PF00766">
    <property type="entry name" value="ETF_alpha"/>
    <property type="match status" value="1"/>
</dbReference>
<sequence>MTDILVNIELKANGTLRSNTGHLMNLASNLGRPVAVVVAAPGDHTELIAALGEVGANQIFIGETSAAADRVAAGSVAALAEAIGIFGPAAVLGSNNADAREVLGRLAARTGSPLILEALELKNAEAKIIATHSVFGGNYNTESTIGVGIALVTIASSGSEAPEPVATPMVEARALEVNISHEALIEANHPAVSNAARPELRSAKIVVSGGRGLGSKENFALVEELADILGAGLGASRAAVDAGFVPQSHQVGQTGVSVSPELYIAVGISGAIQHRAGMQTAKRIVAINQDEDAPIFEVADFGIVGDLFTILPQLKNAIAERNSVGVGA</sequence>
<dbReference type="Gene3D" id="3.40.50.620">
    <property type="entry name" value="HUPs"/>
    <property type="match status" value="1"/>
</dbReference>
<proteinExistence type="inferred from homology"/>
<comment type="similarity">
    <text evidence="1">Belongs to the ETF alpha-subunit/FixB family.</text>
</comment>
<dbReference type="Proteomes" id="UP000323856">
    <property type="component" value="Unassembled WGS sequence"/>
</dbReference>
<feature type="binding site" evidence="8">
    <location>
        <begin position="250"/>
        <end position="254"/>
    </location>
    <ligand>
        <name>FAD</name>
        <dbReference type="ChEBI" id="CHEBI:57692"/>
    </ligand>
</feature>
<feature type="binding site" evidence="8">
    <location>
        <begin position="267"/>
        <end position="274"/>
    </location>
    <ligand>
        <name>FAD</name>
        <dbReference type="ChEBI" id="CHEBI:57692"/>
    </ligand>
</feature>
<accession>A0A5B0E4F4</accession>
<dbReference type="FunFam" id="3.40.50.1220:FF:000001">
    <property type="entry name" value="Electron transfer flavoprotein, alpha subunit"/>
    <property type="match status" value="1"/>
</dbReference>
<dbReference type="PIRSF" id="PIRSF000089">
    <property type="entry name" value="Electra_flavoP_a"/>
    <property type="match status" value="1"/>
</dbReference>
<dbReference type="AlphaFoldDB" id="A0A5B0E4F4"/>
<dbReference type="SUPFAM" id="SSF52467">
    <property type="entry name" value="DHS-like NAD/FAD-binding domain"/>
    <property type="match status" value="1"/>
</dbReference>
<evidence type="ECO:0000256" key="6">
    <source>
        <dbReference type="ARBA" id="ARBA00022982"/>
    </source>
</evidence>
<dbReference type="OrthoDB" id="9770286at2"/>
<dbReference type="InterPro" id="IPR014730">
    <property type="entry name" value="ETF_a/b_N"/>
</dbReference>
<evidence type="ECO:0000256" key="5">
    <source>
        <dbReference type="ARBA" id="ARBA00022827"/>
    </source>
</evidence>
<evidence type="ECO:0000259" key="9">
    <source>
        <dbReference type="SMART" id="SM00893"/>
    </source>
</evidence>
<keyword evidence="4" id="KW-0285">Flavoprotein</keyword>
<dbReference type="GO" id="GO:0033539">
    <property type="term" value="P:fatty acid beta-oxidation using acyl-CoA dehydrogenase"/>
    <property type="evidence" value="ECO:0007669"/>
    <property type="project" value="TreeGrafter"/>
</dbReference>
<evidence type="ECO:0000313" key="10">
    <source>
        <dbReference type="EMBL" id="KAA0973182.1"/>
    </source>
</evidence>
<evidence type="ECO:0000256" key="1">
    <source>
        <dbReference type="ARBA" id="ARBA00005817"/>
    </source>
</evidence>
<name>A0A5B0E4F4_9MICC</name>
<evidence type="ECO:0000256" key="8">
    <source>
        <dbReference type="PIRSR" id="PIRSR000089-1"/>
    </source>
</evidence>
<feature type="domain" description="Electron transfer flavoprotein alpha/beta-subunit N-terminal" evidence="9">
    <location>
        <begin position="4"/>
        <end position="189"/>
    </location>
</feature>
<evidence type="ECO:0000313" key="11">
    <source>
        <dbReference type="Proteomes" id="UP000323856"/>
    </source>
</evidence>
<dbReference type="Gene3D" id="3.40.50.1220">
    <property type="entry name" value="TPP-binding domain"/>
    <property type="match status" value="1"/>
</dbReference>
<dbReference type="InterPro" id="IPR018206">
    <property type="entry name" value="ETF_asu_C_CS"/>
</dbReference>
<dbReference type="SUPFAM" id="SSF52402">
    <property type="entry name" value="Adenine nucleotide alpha hydrolases-like"/>
    <property type="match status" value="1"/>
</dbReference>
<dbReference type="SMART" id="SM00893">
    <property type="entry name" value="ETF"/>
    <property type="match status" value="1"/>
</dbReference>
<evidence type="ECO:0000256" key="4">
    <source>
        <dbReference type="ARBA" id="ARBA00022630"/>
    </source>
</evidence>
<keyword evidence="3" id="KW-0813">Transport</keyword>
<dbReference type="InterPro" id="IPR001308">
    <property type="entry name" value="ETF_a/FixB"/>
</dbReference>
<dbReference type="PANTHER" id="PTHR43153">
    <property type="entry name" value="ELECTRON TRANSFER FLAVOPROTEIN ALPHA"/>
    <property type="match status" value="1"/>
</dbReference>
<dbReference type="InterPro" id="IPR014731">
    <property type="entry name" value="ETF_asu_C"/>
</dbReference>
<protein>
    <submittedName>
        <fullName evidence="10">Electron transfer flavoprotein subunit alpha/FixB family protein</fullName>
    </submittedName>
</protein>
<dbReference type="InterPro" id="IPR029035">
    <property type="entry name" value="DHS-like_NAD/FAD-binding_dom"/>
</dbReference>
<evidence type="ECO:0000256" key="7">
    <source>
        <dbReference type="ARBA" id="ARBA00025649"/>
    </source>
</evidence>
<keyword evidence="6" id="KW-0249">Electron transport</keyword>
<feature type="binding site" evidence="8">
    <location>
        <begin position="236"/>
        <end position="237"/>
    </location>
    <ligand>
        <name>FAD</name>
        <dbReference type="ChEBI" id="CHEBI:57692"/>
    </ligand>
</feature>
<dbReference type="PANTHER" id="PTHR43153:SF1">
    <property type="entry name" value="ELECTRON TRANSFER FLAVOPROTEIN SUBUNIT ALPHA, MITOCHONDRIAL"/>
    <property type="match status" value="1"/>
</dbReference>
<reference evidence="10 11" key="1">
    <citation type="submission" date="2019-07" db="EMBL/GenBank/DDBJ databases">
        <title>Analysis of the biochemical properties, biological activity and biotechnological potential of siderophores and biosurfactants produced by Antarctic psychrotolerant bacteria.</title>
        <authorList>
            <person name="Styczynski M."/>
            <person name="Krucon T."/>
            <person name="Decewicz P."/>
            <person name="Dziewit L."/>
        </authorList>
    </citation>
    <scope>NUCLEOTIDE SEQUENCE [LARGE SCALE GENOMIC DNA]</scope>
    <source>
        <strain evidence="10 11">ANT_H27</strain>
    </source>
</reference>
<evidence type="ECO:0000256" key="2">
    <source>
        <dbReference type="ARBA" id="ARBA00011355"/>
    </source>
</evidence>
<dbReference type="InterPro" id="IPR014729">
    <property type="entry name" value="Rossmann-like_a/b/a_fold"/>
</dbReference>
<comment type="subunit">
    <text evidence="2">Heterodimer of an alpha and a beta subunit.</text>
</comment>
<comment type="function">
    <text evidence="7">The electron transfer flavoprotein serves as a specific electron acceptor for other dehydrogenases. It transfers the electrons to the main respiratory chain via ETF-ubiquinone oxidoreductase (ETF dehydrogenase).</text>
</comment>
<feature type="binding site" evidence="8">
    <location>
        <position position="211"/>
    </location>
    <ligand>
        <name>FAD</name>
        <dbReference type="ChEBI" id="CHEBI:57692"/>
    </ligand>
</feature>
<keyword evidence="5 8" id="KW-0274">FAD</keyword>
<organism evidence="10 11">
    <name type="scientific">Paeniglutamicibacter gangotriensis</name>
    <dbReference type="NCBI Taxonomy" id="254787"/>
    <lineage>
        <taxon>Bacteria</taxon>
        <taxon>Bacillati</taxon>
        <taxon>Actinomycetota</taxon>
        <taxon>Actinomycetes</taxon>
        <taxon>Micrococcales</taxon>
        <taxon>Micrococcaceae</taxon>
        <taxon>Paeniglutamicibacter</taxon>
    </lineage>
</organism>
<dbReference type="GO" id="GO:0050660">
    <property type="term" value="F:flavin adenine dinucleotide binding"/>
    <property type="evidence" value="ECO:0007669"/>
    <property type="project" value="InterPro"/>
</dbReference>
<comment type="cofactor">
    <cofactor evidence="8">
        <name>FAD</name>
        <dbReference type="ChEBI" id="CHEBI:57692"/>
    </cofactor>
    <text evidence="8">Binds 1 FAD per dimer.</text>
</comment>
<evidence type="ECO:0000256" key="3">
    <source>
        <dbReference type="ARBA" id="ARBA00022448"/>
    </source>
</evidence>
<feature type="binding site" evidence="8">
    <location>
        <position position="288"/>
    </location>
    <ligand>
        <name>FAD</name>
        <dbReference type="ChEBI" id="CHEBI:57692"/>
    </ligand>
</feature>
<dbReference type="Pfam" id="PF01012">
    <property type="entry name" value="ETF"/>
    <property type="match status" value="1"/>
</dbReference>